<dbReference type="InterPro" id="IPR044958">
    <property type="entry name" value="Ribosomal_bL32_plant/cyanobact"/>
</dbReference>
<evidence type="ECO:0000256" key="5">
    <source>
        <dbReference type="ARBA" id="ARBA00035280"/>
    </source>
</evidence>
<name>A0ABQ9BKU2_9ROSI</name>
<keyword evidence="3" id="KW-0689">Ribosomal protein</keyword>
<dbReference type="SUPFAM" id="SSF49329">
    <property type="entry name" value="Cu,Zn superoxide dismutase-like"/>
    <property type="match status" value="1"/>
</dbReference>
<keyword evidence="8" id="KW-1185">Reference proteome</keyword>
<keyword evidence="4" id="KW-0687">Ribonucleoprotein</keyword>
<dbReference type="Proteomes" id="UP001141253">
    <property type="component" value="Chromosome 9"/>
</dbReference>
<dbReference type="PANTHER" id="PTHR36083:SF1">
    <property type="entry name" value="LARGE RIBOSOMAL SUBUNIT PROTEIN BL32C"/>
    <property type="match status" value="1"/>
</dbReference>
<comment type="similarity">
    <text evidence="2">Belongs to the bacterial ribosomal protein bL32 family.</text>
</comment>
<dbReference type="InterPro" id="IPR036423">
    <property type="entry name" value="SOD-like_Cu/Zn_dom_sf"/>
</dbReference>
<comment type="subcellular location">
    <subcellularLocation>
        <location evidence="1">Plastid</location>
        <location evidence="1">Chloroplast</location>
    </subcellularLocation>
</comment>
<evidence type="ECO:0000256" key="6">
    <source>
        <dbReference type="ARBA" id="ARBA00035431"/>
    </source>
</evidence>
<sequence length="194" mass="20532">MAAHATLTASQPTLHSLLSPFPSNHSSFHGVSVSLPLQSFSFSLAAKNATKNKAAVAVLNGTSIGLSSLFKLEKESSTAMNVHATGLPTGDFHGDPTNGCTSTGGVEAEIVDGQILSIDFDTLIGSGFEVDELDDDLGRLSAVPKKRTSRTKKRIRKNVWKRKASSAALKALSLAKSIYTGKSKSFLSNKLKNE</sequence>
<dbReference type="InterPro" id="IPR002677">
    <property type="entry name" value="Ribosomal_bL32"/>
</dbReference>
<gene>
    <name evidence="7" type="ORF">OIU77_029326</name>
</gene>
<proteinExistence type="inferred from homology"/>
<evidence type="ECO:0000256" key="2">
    <source>
        <dbReference type="ARBA" id="ARBA00008560"/>
    </source>
</evidence>
<reference evidence="7" key="1">
    <citation type="submission" date="2022-10" db="EMBL/GenBank/DDBJ databases">
        <authorList>
            <person name="Hyden B.L."/>
            <person name="Feng K."/>
            <person name="Yates T."/>
            <person name="Jawdy S."/>
            <person name="Smart L.B."/>
            <person name="Muchero W."/>
        </authorList>
    </citation>
    <scope>NUCLEOTIDE SEQUENCE</scope>
    <source>
        <tissue evidence="7">Shoot tip</tissue>
    </source>
</reference>
<organism evidence="7 8">
    <name type="scientific">Salix suchowensis</name>
    <dbReference type="NCBI Taxonomy" id="1278906"/>
    <lineage>
        <taxon>Eukaryota</taxon>
        <taxon>Viridiplantae</taxon>
        <taxon>Streptophyta</taxon>
        <taxon>Embryophyta</taxon>
        <taxon>Tracheophyta</taxon>
        <taxon>Spermatophyta</taxon>
        <taxon>Magnoliopsida</taxon>
        <taxon>eudicotyledons</taxon>
        <taxon>Gunneridae</taxon>
        <taxon>Pentapetalae</taxon>
        <taxon>rosids</taxon>
        <taxon>fabids</taxon>
        <taxon>Malpighiales</taxon>
        <taxon>Salicaceae</taxon>
        <taxon>Saliceae</taxon>
        <taxon>Salix</taxon>
    </lineage>
</organism>
<dbReference type="PANTHER" id="PTHR36083">
    <property type="entry name" value="50S RIBOSOMAL PROTEIN L32, CHLOROPLASTIC"/>
    <property type="match status" value="1"/>
</dbReference>
<evidence type="ECO:0000313" key="7">
    <source>
        <dbReference type="EMBL" id="KAJ6386330.1"/>
    </source>
</evidence>
<evidence type="ECO:0000256" key="4">
    <source>
        <dbReference type="ARBA" id="ARBA00023274"/>
    </source>
</evidence>
<accession>A0ABQ9BKU2</accession>
<protein>
    <recommendedName>
        <fullName evidence="5">Large ribosomal subunit protein bL32c</fullName>
    </recommendedName>
    <alternativeName>
        <fullName evidence="6">50S ribosomal protein L32, chloroplastic</fullName>
    </alternativeName>
</protein>
<evidence type="ECO:0000313" key="8">
    <source>
        <dbReference type="Proteomes" id="UP001141253"/>
    </source>
</evidence>
<comment type="caution">
    <text evidence="7">The sequence shown here is derived from an EMBL/GenBank/DDBJ whole genome shotgun (WGS) entry which is preliminary data.</text>
</comment>
<dbReference type="Pfam" id="PF01783">
    <property type="entry name" value="Ribosomal_L32p"/>
    <property type="match status" value="1"/>
</dbReference>
<evidence type="ECO:0000256" key="3">
    <source>
        <dbReference type="ARBA" id="ARBA00022980"/>
    </source>
</evidence>
<evidence type="ECO:0000256" key="1">
    <source>
        <dbReference type="ARBA" id="ARBA00004229"/>
    </source>
</evidence>
<reference evidence="7" key="2">
    <citation type="journal article" date="2023" name="Int. J. Mol. Sci.">
        <title>De Novo Assembly and Annotation of 11 Diverse Shrub Willow (Salix) Genomes Reveals Novel Gene Organization in Sex-Linked Regions.</title>
        <authorList>
            <person name="Hyden B."/>
            <person name="Feng K."/>
            <person name="Yates T.B."/>
            <person name="Jawdy S."/>
            <person name="Cereghino C."/>
            <person name="Smart L.B."/>
            <person name="Muchero W."/>
        </authorList>
    </citation>
    <scope>NUCLEOTIDE SEQUENCE</scope>
    <source>
        <tissue evidence="7">Shoot tip</tissue>
    </source>
</reference>
<dbReference type="EMBL" id="JAPFFI010000008">
    <property type="protein sequence ID" value="KAJ6386330.1"/>
    <property type="molecule type" value="Genomic_DNA"/>
</dbReference>
<dbReference type="HAMAP" id="MF_00340">
    <property type="entry name" value="Ribosomal_bL32"/>
    <property type="match status" value="1"/>
</dbReference>